<dbReference type="RefSeq" id="WP_212516277.1">
    <property type="nucleotide sequence ID" value="NZ_JAGSOH010000003.1"/>
</dbReference>
<dbReference type="Proteomes" id="UP000676325">
    <property type="component" value="Unassembled WGS sequence"/>
</dbReference>
<dbReference type="AlphaFoldDB" id="A0A941IHF0"/>
<accession>A0A941IHF0</accession>
<evidence type="ECO:0000313" key="1">
    <source>
        <dbReference type="EMBL" id="MBR7825118.1"/>
    </source>
</evidence>
<sequence length="135" mass="13802">MVMGAEVRGAARFRRSASDAAAQPLIVRVSVGAGAYRSRGIVREVSVGFSGQFVFGRSDGSLLAAPAFDGVRAVPAAAEAAIQWAVAAGVTTTVNQGTIDAVLRSHEVFVEDAFIALLDALGFPLAVAPADEAEA</sequence>
<reference evidence="1" key="1">
    <citation type="submission" date="2021-04" db="EMBL/GenBank/DDBJ databases">
        <title>Genome based classification of Actinospica acidithermotolerans sp. nov., an actinobacterium isolated from an Indonesian hot spring.</title>
        <authorList>
            <person name="Kusuma A.B."/>
            <person name="Putra K.E."/>
            <person name="Nafisah S."/>
            <person name="Loh J."/>
            <person name="Nouioui I."/>
            <person name="Goodfellow M."/>
        </authorList>
    </citation>
    <scope>NUCLEOTIDE SEQUENCE</scope>
    <source>
        <strain evidence="1">MGRD01-02</strain>
    </source>
</reference>
<organism evidence="1 2">
    <name type="scientific">Actinospica acidithermotolerans</name>
    <dbReference type="NCBI Taxonomy" id="2828514"/>
    <lineage>
        <taxon>Bacteria</taxon>
        <taxon>Bacillati</taxon>
        <taxon>Actinomycetota</taxon>
        <taxon>Actinomycetes</taxon>
        <taxon>Catenulisporales</taxon>
        <taxon>Actinospicaceae</taxon>
        <taxon>Actinospica</taxon>
    </lineage>
</organism>
<protein>
    <submittedName>
        <fullName evidence="1">Uncharacterized protein</fullName>
    </submittedName>
</protein>
<keyword evidence="2" id="KW-1185">Reference proteome</keyword>
<dbReference type="EMBL" id="JAGSOH010000003">
    <property type="protein sequence ID" value="MBR7825118.1"/>
    <property type="molecule type" value="Genomic_DNA"/>
</dbReference>
<gene>
    <name evidence="1" type="ORF">KDK95_02280</name>
</gene>
<proteinExistence type="predicted"/>
<evidence type="ECO:0000313" key="2">
    <source>
        <dbReference type="Proteomes" id="UP000676325"/>
    </source>
</evidence>
<name>A0A941IHF0_9ACTN</name>
<comment type="caution">
    <text evidence="1">The sequence shown here is derived from an EMBL/GenBank/DDBJ whole genome shotgun (WGS) entry which is preliminary data.</text>
</comment>